<keyword evidence="11" id="KW-1185">Reference proteome</keyword>
<keyword evidence="1 7" id="KW-0723">Serine/threonine-protein kinase</keyword>
<organism evidence="10 11">
    <name type="scientific">Mucor flavus</name>
    <dbReference type="NCBI Taxonomy" id="439312"/>
    <lineage>
        <taxon>Eukaryota</taxon>
        <taxon>Fungi</taxon>
        <taxon>Fungi incertae sedis</taxon>
        <taxon>Mucoromycota</taxon>
        <taxon>Mucoromycotina</taxon>
        <taxon>Mucoromycetes</taxon>
        <taxon>Mucorales</taxon>
        <taxon>Mucorineae</taxon>
        <taxon>Mucoraceae</taxon>
        <taxon>Mucor</taxon>
    </lineage>
</organism>
<name>A0ABP9Z4Q8_9FUNG</name>
<dbReference type="PANTHER" id="PTHR24345:SF0">
    <property type="entry name" value="CELL CYCLE SERINE_THREONINE-PROTEIN KINASE CDC5_MSD2"/>
    <property type="match status" value="1"/>
</dbReference>
<keyword evidence="5 6" id="KW-0067">ATP-binding</keyword>
<dbReference type="InterPro" id="IPR036947">
    <property type="entry name" value="POLO_box_dom_sf"/>
</dbReference>
<proteinExistence type="inferred from homology"/>
<dbReference type="SUPFAM" id="SSF54695">
    <property type="entry name" value="POZ domain"/>
    <property type="match status" value="1"/>
</dbReference>
<dbReference type="PROSITE" id="PS50078">
    <property type="entry name" value="POLO_BOX"/>
    <property type="match status" value="1"/>
</dbReference>
<dbReference type="InterPro" id="IPR011333">
    <property type="entry name" value="SKP1/BTB/POZ_sf"/>
</dbReference>
<dbReference type="Pfam" id="PF00659">
    <property type="entry name" value="POLO_box"/>
    <property type="match status" value="1"/>
</dbReference>
<feature type="domain" description="POLO box" evidence="9">
    <location>
        <begin position="844"/>
        <end position="882"/>
    </location>
</feature>
<evidence type="ECO:0000256" key="2">
    <source>
        <dbReference type="ARBA" id="ARBA00022679"/>
    </source>
</evidence>
<dbReference type="PROSITE" id="PS00108">
    <property type="entry name" value="PROTEIN_KINASE_ST"/>
    <property type="match status" value="1"/>
</dbReference>
<accession>A0ABP9Z4Q8</accession>
<dbReference type="Gene3D" id="3.30.200.20">
    <property type="entry name" value="Phosphorylase Kinase, domain 1"/>
    <property type="match status" value="1"/>
</dbReference>
<evidence type="ECO:0000259" key="8">
    <source>
        <dbReference type="PROSITE" id="PS50011"/>
    </source>
</evidence>
<dbReference type="InterPro" id="IPR000959">
    <property type="entry name" value="POLO_box_dom"/>
</dbReference>
<reference evidence="10 11" key="1">
    <citation type="submission" date="2024-04" db="EMBL/GenBank/DDBJ databases">
        <title>genome sequences of Mucor flavus KT1a and Helicostylum pulchrum KT1b strains isolated from the surface of a dry-aged beef.</title>
        <authorList>
            <person name="Toyotome T."/>
            <person name="Hosono M."/>
            <person name="Torimaru M."/>
            <person name="Fukuda K."/>
            <person name="Mikami N."/>
        </authorList>
    </citation>
    <scope>NUCLEOTIDE SEQUENCE [LARGE SCALE GENOMIC DNA]</scope>
    <source>
        <strain evidence="10 11">KT1a</strain>
    </source>
</reference>
<comment type="caution">
    <text evidence="10">The sequence shown here is derived from an EMBL/GenBank/DDBJ whole genome shotgun (WGS) entry which is preliminary data.</text>
</comment>
<comment type="similarity">
    <text evidence="7">Belongs to the protein kinase superfamily. Ser/Thr protein kinase family. CDC5/Polo subfamily.</text>
</comment>
<dbReference type="PROSITE" id="PS50011">
    <property type="entry name" value="PROTEIN_KINASE_DOM"/>
    <property type="match status" value="1"/>
</dbReference>
<evidence type="ECO:0000256" key="7">
    <source>
        <dbReference type="RuleBase" id="RU361162"/>
    </source>
</evidence>
<evidence type="ECO:0000256" key="5">
    <source>
        <dbReference type="ARBA" id="ARBA00022840"/>
    </source>
</evidence>
<dbReference type="InterPro" id="IPR011009">
    <property type="entry name" value="Kinase-like_dom_sf"/>
</dbReference>
<evidence type="ECO:0000256" key="6">
    <source>
        <dbReference type="PROSITE-ProRule" id="PRU10141"/>
    </source>
</evidence>
<evidence type="ECO:0000256" key="3">
    <source>
        <dbReference type="ARBA" id="ARBA00022741"/>
    </source>
</evidence>
<dbReference type="PROSITE" id="PS00107">
    <property type="entry name" value="PROTEIN_KINASE_ATP"/>
    <property type="match status" value="1"/>
</dbReference>
<evidence type="ECO:0000256" key="4">
    <source>
        <dbReference type="ARBA" id="ARBA00022777"/>
    </source>
</evidence>
<dbReference type="Proteomes" id="UP001473302">
    <property type="component" value="Unassembled WGS sequence"/>
</dbReference>
<keyword evidence="4 7" id="KW-0418">Kinase</keyword>
<dbReference type="InterPro" id="IPR000719">
    <property type="entry name" value="Prot_kinase_dom"/>
</dbReference>
<evidence type="ECO:0000259" key="9">
    <source>
        <dbReference type="PROSITE" id="PS50078"/>
    </source>
</evidence>
<dbReference type="InterPro" id="IPR008271">
    <property type="entry name" value="Ser/Thr_kinase_AS"/>
</dbReference>
<dbReference type="SMART" id="SM00220">
    <property type="entry name" value="S_TKc"/>
    <property type="match status" value="1"/>
</dbReference>
<dbReference type="SUPFAM" id="SSF56112">
    <property type="entry name" value="Protein kinase-like (PK-like)"/>
    <property type="match status" value="1"/>
</dbReference>
<dbReference type="Gene3D" id="3.30.1120.30">
    <property type="entry name" value="POLO box domain"/>
    <property type="match status" value="1"/>
</dbReference>
<gene>
    <name evidence="10" type="ORF">MFLAVUS_007591</name>
</gene>
<feature type="domain" description="Protein kinase" evidence="8">
    <location>
        <begin position="373"/>
        <end position="635"/>
    </location>
</feature>
<dbReference type="EMBL" id="BAABUK010000019">
    <property type="protein sequence ID" value="GAA5814101.1"/>
    <property type="molecule type" value="Genomic_DNA"/>
</dbReference>
<evidence type="ECO:0000256" key="1">
    <source>
        <dbReference type="ARBA" id="ARBA00022527"/>
    </source>
</evidence>
<dbReference type="PANTHER" id="PTHR24345">
    <property type="entry name" value="SERINE/THREONINE-PROTEIN KINASE PLK"/>
    <property type="match status" value="1"/>
</dbReference>
<evidence type="ECO:0000313" key="11">
    <source>
        <dbReference type="Proteomes" id="UP001473302"/>
    </source>
</evidence>
<feature type="binding site" evidence="6">
    <location>
        <position position="401"/>
    </location>
    <ligand>
        <name>ATP</name>
        <dbReference type="ChEBI" id="CHEBI:30616"/>
    </ligand>
</feature>
<dbReference type="InterPro" id="IPR017441">
    <property type="entry name" value="Protein_kinase_ATP_BS"/>
</dbReference>
<sequence length="882" mass="101705">MTVITQVNNDTINVKRSKQHLPSILNLSLRGSRIEMTRNTLLNLPESILIVMFPQGYVLEESSTFCKVDFNVECLNYLLDYFARAQQDFKSRRNEFEEDAYLAHAVASGIPLNPLLTKQGIVVLREELEFFVVVTTTNSTMISTLKQKTCHLLVQQDLIFDTLLNTTDRHLIDMLCHAGFSTDDRWSHRSSEPNKTCICSLVLVCLDKNKQSIGQKLLMFWKKPAKKCWWTKSLVTIDNEPVKLWSLTMENRTNTHRFRINATLRMGTQKEATLTKEQNIRKPLDKLEVKIPRSLQPQLSTKVDSLLRPFQTNSKERSRKPLQPLQPLNKVASVPVHAPDPVKKSTRSKKEYKLVEDKDIPEVLIDNRHEVTYTKAGFLGVGAFAKVYRIKAQDETLFAAKIVSKLSLKPENIRKKLFAEINIHRLLKHDYIVKFHNCFEDKLNIYLVLELSCLITLSNMLRARKVLTEDEVRFYMGQILSALRYMSDNRILHRDLKLGNVLLDGNMDCKLGDFGLAALLLNKEDRRRTICGTPHYIAPEILFDKDGHNHRVDMWSAGILMYNLLFGKHPFHHDEPGKLYEQVRQNEINVEYSFPTKYTGYKPISDNAKDLIRKLLVNNPDDRLSVIGALEHSFFSDFKMPLHIPKTALYKIPEHHELFGDDLISMSSQSKVDDAIRRARDKNESHVDNRINPPLNIMREVIIDPRSQYPINTKSQPSNPQVIPVHYVSAAQTKKRSNAIENNVSKRVRSDQDMKANMAEPNKVEKPKHVDLPRVETLKVTRNPDLDTRPFAVPLPLPTRKPIMEEMADNLKVMIDRGTALPASQRTEYAKKDNDFEWYSGNIFIQNWMDCTTCYGFLYRLSDGTMGVLYNDMSTMTSMNFE</sequence>
<protein>
    <recommendedName>
        <fullName evidence="7">Serine/threonine-protein kinase</fullName>
        <ecNumber evidence="7">2.7.11.21</ecNumber>
    </recommendedName>
</protein>
<comment type="catalytic activity">
    <reaction evidence="7">
        <text>L-threonyl-[protein] + ATP = O-phospho-L-threonyl-[protein] + ADP + H(+)</text>
        <dbReference type="Rhea" id="RHEA:46608"/>
        <dbReference type="Rhea" id="RHEA-COMP:11060"/>
        <dbReference type="Rhea" id="RHEA-COMP:11605"/>
        <dbReference type="ChEBI" id="CHEBI:15378"/>
        <dbReference type="ChEBI" id="CHEBI:30013"/>
        <dbReference type="ChEBI" id="CHEBI:30616"/>
        <dbReference type="ChEBI" id="CHEBI:61977"/>
        <dbReference type="ChEBI" id="CHEBI:456216"/>
        <dbReference type="EC" id="2.7.11.21"/>
    </reaction>
</comment>
<dbReference type="EC" id="2.7.11.21" evidence="7"/>
<keyword evidence="2 7" id="KW-0808">Transferase</keyword>
<dbReference type="SUPFAM" id="SSF82615">
    <property type="entry name" value="Polo-box domain"/>
    <property type="match status" value="1"/>
</dbReference>
<dbReference type="Gene3D" id="1.10.510.10">
    <property type="entry name" value="Transferase(Phosphotransferase) domain 1"/>
    <property type="match status" value="1"/>
</dbReference>
<evidence type="ECO:0000313" key="10">
    <source>
        <dbReference type="EMBL" id="GAA5814101.1"/>
    </source>
</evidence>
<keyword evidence="3 6" id="KW-0547">Nucleotide-binding</keyword>
<dbReference type="Pfam" id="PF00069">
    <property type="entry name" value="Pkinase"/>
    <property type="match status" value="1"/>
</dbReference>